<dbReference type="InterPro" id="IPR001658">
    <property type="entry name" value="GphnRH_fam_rcpt"/>
</dbReference>
<dbReference type="GO" id="GO:0032870">
    <property type="term" value="P:cellular response to hormone stimulus"/>
    <property type="evidence" value="ECO:0007669"/>
    <property type="project" value="TreeGrafter"/>
</dbReference>
<dbReference type="PRINTS" id="PR00529">
    <property type="entry name" value="GNADOTRPHINR"/>
</dbReference>
<dbReference type="GO" id="GO:0016500">
    <property type="term" value="F:protein-hormone receptor activity"/>
    <property type="evidence" value="ECO:0007669"/>
    <property type="project" value="InterPro"/>
</dbReference>
<sequence length="303" mass="33964">MPLDAGWNVTVQWYAGDLACRALMFLKLLAMYASAFVTVVISLDRQAAILRPLAIARARRHNQLLLYGAWLLSATLAAPQLFLFRTVTVRAAQNFTQCTTHGSFPRRWHEILYNMLSFAGLFLLPLLIMVTCYARILLEISRRAGTSLFSSKEAPLRRSRNNIPRARLRMLRLSLAIVGSFVLCWTPYYLLGLWYWFCPRTMERHVPPSLAHLLFIFGLLNACLDPLTYGLFTLPLRHRPRCCWPCGHRPPPGAEPTSPATGSFRCSASSIQARRGAPGTRHEAPDAPADLGPRAGSFHSSSL</sequence>
<evidence type="ECO:0000256" key="10">
    <source>
        <dbReference type="SAM" id="MobiDB-lite"/>
    </source>
</evidence>
<feature type="compositionally biased region" description="Polar residues" evidence="10">
    <location>
        <begin position="258"/>
        <end position="272"/>
    </location>
</feature>
<dbReference type="GO" id="GO:0042277">
    <property type="term" value="F:peptide binding"/>
    <property type="evidence" value="ECO:0007669"/>
    <property type="project" value="TreeGrafter"/>
</dbReference>
<dbReference type="PANTHER" id="PTHR24241">
    <property type="entry name" value="NEUROPEPTIDE RECEPTOR-RELATED G-PROTEIN COUPLED RECEPTOR"/>
    <property type="match status" value="1"/>
</dbReference>
<keyword evidence="3 11" id="KW-0812">Transmembrane</keyword>
<proteinExistence type="predicted"/>
<evidence type="ECO:0000256" key="7">
    <source>
        <dbReference type="ARBA" id="ARBA00023157"/>
    </source>
</evidence>
<evidence type="ECO:0000313" key="14">
    <source>
        <dbReference type="Proteomes" id="UP000050525"/>
    </source>
</evidence>
<dbReference type="InterPro" id="IPR000276">
    <property type="entry name" value="GPCR_Rhodpsn"/>
</dbReference>
<evidence type="ECO:0000259" key="12">
    <source>
        <dbReference type="PROSITE" id="PS50262"/>
    </source>
</evidence>
<accession>A0A151MI09</accession>
<dbReference type="GO" id="GO:0005886">
    <property type="term" value="C:plasma membrane"/>
    <property type="evidence" value="ECO:0007669"/>
    <property type="project" value="UniProtKB-SubCell"/>
</dbReference>
<evidence type="ECO:0000256" key="9">
    <source>
        <dbReference type="ARBA" id="ARBA00023224"/>
    </source>
</evidence>
<keyword evidence="7" id="KW-1015">Disulfide bond</keyword>
<feature type="transmembrane region" description="Helical" evidence="11">
    <location>
        <begin position="22"/>
        <end position="43"/>
    </location>
</feature>
<feature type="transmembrane region" description="Helical" evidence="11">
    <location>
        <begin position="209"/>
        <end position="232"/>
    </location>
</feature>
<comment type="caution">
    <text evidence="13">The sequence shown here is derived from an EMBL/GenBank/DDBJ whole genome shotgun (WGS) entry which is preliminary data.</text>
</comment>
<dbReference type="eggNOG" id="KOG3656">
    <property type="taxonomic scope" value="Eukaryota"/>
</dbReference>
<evidence type="ECO:0000256" key="11">
    <source>
        <dbReference type="SAM" id="Phobius"/>
    </source>
</evidence>
<feature type="transmembrane region" description="Helical" evidence="11">
    <location>
        <begin position="111"/>
        <end position="134"/>
    </location>
</feature>
<feature type="transmembrane region" description="Helical" evidence="11">
    <location>
        <begin position="173"/>
        <end position="197"/>
    </location>
</feature>
<evidence type="ECO:0000256" key="2">
    <source>
        <dbReference type="ARBA" id="ARBA00022475"/>
    </source>
</evidence>
<name>A0A151MI09_ALLMI</name>
<reference evidence="13 14" key="1">
    <citation type="journal article" date="2012" name="Genome Biol.">
        <title>Sequencing three crocodilian genomes to illuminate the evolution of archosaurs and amniotes.</title>
        <authorList>
            <person name="St John J.A."/>
            <person name="Braun E.L."/>
            <person name="Isberg S.R."/>
            <person name="Miles L.G."/>
            <person name="Chong A.Y."/>
            <person name="Gongora J."/>
            <person name="Dalzell P."/>
            <person name="Moran C."/>
            <person name="Bed'hom B."/>
            <person name="Abzhanov A."/>
            <person name="Burgess S.C."/>
            <person name="Cooksey A.M."/>
            <person name="Castoe T.A."/>
            <person name="Crawford N.G."/>
            <person name="Densmore L.D."/>
            <person name="Drew J.C."/>
            <person name="Edwards S.V."/>
            <person name="Faircloth B.C."/>
            <person name="Fujita M.K."/>
            <person name="Greenwold M.J."/>
            <person name="Hoffmann F.G."/>
            <person name="Howard J.M."/>
            <person name="Iguchi T."/>
            <person name="Janes D.E."/>
            <person name="Khan S.Y."/>
            <person name="Kohno S."/>
            <person name="de Koning A.J."/>
            <person name="Lance S.L."/>
            <person name="McCarthy F.M."/>
            <person name="McCormack J.E."/>
            <person name="Merchant M.E."/>
            <person name="Peterson D.G."/>
            <person name="Pollock D.D."/>
            <person name="Pourmand N."/>
            <person name="Raney B.J."/>
            <person name="Roessler K.A."/>
            <person name="Sanford J.R."/>
            <person name="Sawyer R.H."/>
            <person name="Schmidt C.J."/>
            <person name="Triplett E.W."/>
            <person name="Tuberville T.D."/>
            <person name="Venegas-Anaya M."/>
            <person name="Howard J.T."/>
            <person name="Jarvis E.D."/>
            <person name="Guillette L.J.Jr."/>
            <person name="Glenn T.C."/>
            <person name="Green R.E."/>
            <person name="Ray D.A."/>
        </authorList>
    </citation>
    <scope>NUCLEOTIDE SEQUENCE [LARGE SCALE GENOMIC DNA]</scope>
    <source>
        <strain evidence="13">KSC_2009_1</strain>
    </source>
</reference>
<keyword evidence="9" id="KW-0807">Transducer</keyword>
<keyword evidence="14" id="KW-1185">Reference proteome</keyword>
<dbReference type="PANTHER" id="PTHR24241:SF69">
    <property type="entry name" value="GONADOTROPIN-RELEASING HORMONE II RECEPTOR-RELATED"/>
    <property type="match status" value="1"/>
</dbReference>
<dbReference type="PRINTS" id="PR00237">
    <property type="entry name" value="GPCRRHODOPSN"/>
</dbReference>
<dbReference type="STRING" id="8496.A0A151MI09"/>
<dbReference type="PROSITE" id="PS50262">
    <property type="entry name" value="G_PROTEIN_RECEP_F1_2"/>
    <property type="match status" value="1"/>
</dbReference>
<evidence type="ECO:0000256" key="1">
    <source>
        <dbReference type="ARBA" id="ARBA00004651"/>
    </source>
</evidence>
<evidence type="ECO:0000313" key="13">
    <source>
        <dbReference type="EMBL" id="KYO24156.1"/>
    </source>
</evidence>
<keyword evidence="8 13" id="KW-0675">Receptor</keyword>
<dbReference type="EMBL" id="AKHW03006116">
    <property type="protein sequence ID" value="KYO24156.1"/>
    <property type="molecule type" value="Genomic_DNA"/>
</dbReference>
<dbReference type="Proteomes" id="UP000050525">
    <property type="component" value="Unassembled WGS sequence"/>
</dbReference>
<dbReference type="GO" id="GO:0004930">
    <property type="term" value="F:G protein-coupled receptor activity"/>
    <property type="evidence" value="ECO:0007669"/>
    <property type="project" value="UniProtKB-KW"/>
</dbReference>
<keyword evidence="6 11" id="KW-0472">Membrane</keyword>
<feature type="domain" description="G-protein coupled receptors family 1 profile" evidence="12">
    <location>
        <begin position="1"/>
        <end position="229"/>
    </location>
</feature>
<gene>
    <name evidence="13" type="primary">GNRHR</name>
    <name evidence="13" type="ORF">Y1Q_0019556</name>
</gene>
<keyword evidence="4 11" id="KW-1133">Transmembrane helix</keyword>
<keyword evidence="2" id="KW-1003">Cell membrane</keyword>
<evidence type="ECO:0000256" key="6">
    <source>
        <dbReference type="ARBA" id="ARBA00023136"/>
    </source>
</evidence>
<protein>
    <submittedName>
        <fullName evidence="13">Gonadotropin-releasing hormone II receptor</fullName>
    </submittedName>
</protein>
<comment type="subcellular location">
    <subcellularLocation>
        <location evidence="1">Cell membrane</location>
        <topology evidence="1">Multi-pass membrane protein</topology>
    </subcellularLocation>
</comment>
<dbReference type="AlphaFoldDB" id="A0A151MI09"/>
<dbReference type="Gene3D" id="1.20.1070.10">
    <property type="entry name" value="Rhodopsin 7-helix transmembrane proteins"/>
    <property type="match status" value="1"/>
</dbReference>
<dbReference type="SUPFAM" id="SSF81321">
    <property type="entry name" value="Family A G protein-coupled receptor-like"/>
    <property type="match status" value="1"/>
</dbReference>
<dbReference type="Pfam" id="PF00001">
    <property type="entry name" value="7tm_1"/>
    <property type="match status" value="1"/>
</dbReference>
<feature type="region of interest" description="Disordered" evidence="10">
    <location>
        <begin position="254"/>
        <end position="303"/>
    </location>
</feature>
<feature type="transmembrane region" description="Helical" evidence="11">
    <location>
        <begin position="64"/>
        <end position="84"/>
    </location>
</feature>
<organism evidence="13 14">
    <name type="scientific">Alligator mississippiensis</name>
    <name type="common">American alligator</name>
    <dbReference type="NCBI Taxonomy" id="8496"/>
    <lineage>
        <taxon>Eukaryota</taxon>
        <taxon>Metazoa</taxon>
        <taxon>Chordata</taxon>
        <taxon>Craniata</taxon>
        <taxon>Vertebrata</taxon>
        <taxon>Euteleostomi</taxon>
        <taxon>Archelosauria</taxon>
        <taxon>Archosauria</taxon>
        <taxon>Crocodylia</taxon>
        <taxon>Alligatoridae</taxon>
        <taxon>Alligatorinae</taxon>
        <taxon>Alligator</taxon>
    </lineage>
</organism>
<dbReference type="InterPro" id="IPR017452">
    <property type="entry name" value="GPCR_Rhodpsn_7TM"/>
</dbReference>
<evidence type="ECO:0000256" key="4">
    <source>
        <dbReference type="ARBA" id="ARBA00022989"/>
    </source>
</evidence>
<evidence type="ECO:0000256" key="3">
    <source>
        <dbReference type="ARBA" id="ARBA00022692"/>
    </source>
</evidence>
<keyword evidence="5" id="KW-0297">G-protein coupled receptor</keyword>
<evidence type="ECO:0000256" key="5">
    <source>
        <dbReference type="ARBA" id="ARBA00023040"/>
    </source>
</evidence>
<evidence type="ECO:0000256" key="8">
    <source>
        <dbReference type="ARBA" id="ARBA00023170"/>
    </source>
</evidence>